<feature type="non-terminal residue" evidence="2">
    <location>
        <position position="181"/>
    </location>
</feature>
<protein>
    <submittedName>
        <fullName evidence="2">Uncharacterized protein</fullName>
    </submittedName>
</protein>
<evidence type="ECO:0000256" key="1">
    <source>
        <dbReference type="SAM" id="Phobius"/>
    </source>
</evidence>
<organism evidence="2">
    <name type="scientific">marine metagenome</name>
    <dbReference type="NCBI Taxonomy" id="408172"/>
    <lineage>
        <taxon>unclassified sequences</taxon>
        <taxon>metagenomes</taxon>
        <taxon>ecological metagenomes</taxon>
    </lineage>
</organism>
<evidence type="ECO:0000313" key="2">
    <source>
        <dbReference type="EMBL" id="SVD08600.1"/>
    </source>
</evidence>
<feature type="transmembrane region" description="Helical" evidence="1">
    <location>
        <begin position="6"/>
        <end position="23"/>
    </location>
</feature>
<dbReference type="EMBL" id="UINC01128683">
    <property type="protein sequence ID" value="SVD08600.1"/>
    <property type="molecule type" value="Genomic_DNA"/>
</dbReference>
<keyword evidence="1" id="KW-0472">Membrane</keyword>
<dbReference type="AlphaFoldDB" id="A0A382SF70"/>
<proteinExistence type="predicted"/>
<gene>
    <name evidence="2" type="ORF">METZ01_LOCUS361454</name>
</gene>
<keyword evidence="1" id="KW-1133">Transmembrane helix</keyword>
<sequence>MNNKIIAASGLGFIVIFSIFYTLQNDTDVRNSVRESLIEMGLKEPISRPYSQDDNTPQAYFAYQTSINEIIADLSLVDSEPLPDELLILPGHYAFENLNYDLTKEGLYRFYLPEIENQQRIVFNDDVDSLLSSIAWIYSHGNSDNNKSNKELYDKASHSKIFGTCDNISHWIKHILDGYQI</sequence>
<name>A0A382SF70_9ZZZZ</name>
<reference evidence="2" key="1">
    <citation type="submission" date="2018-05" db="EMBL/GenBank/DDBJ databases">
        <authorList>
            <person name="Lanie J.A."/>
            <person name="Ng W.-L."/>
            <person name="Kazmierczak K.M."/>
            <person name="Andrzejewski T.M."/>
            <person name="Davidsen T.M."/>
            <person name="Wayne K.J."/>
            <person name="Tettelin H."/>
            <person name="Glass J.I."/>
            <person name="Rusch D."/>
            <person name="Podicherti R."/>
            <person name="Tsui H.-C.T."/>
            <person name="Winkler M.E."/>
        </authorList>
    </citation>
    <scope>NUCLEOTIDE SEQUENCE</scope>
</reference>
<accession>A0A382SF70</accession>
<keyword evidence="1" id="KW-0812">Transmembrane</keyword>